<dbReference type="NCBIfam" id="TIGR00296">
    <property type="entry name" value="TIGR00296 family protein"/>
    <property type="match status" value="1"/>
</dbReference>
<keyword evidence="3" id="KW-1185">Reference proteome</keyword>
<dbReference type="SUPFAM" id="SSF143447">
    <property type="entry name" value="AMMECR1-like"/>
    <property type="match status" value="1"/>
</dbReference>
<dbReference type="PANTHER" id="PTHR13016:SF0">
    <property type="entry name" value="AMME SYNDROME CANDIDATE GENE 1 PROTEIN"/>
    <property type="match status" value="1"/>
</dbReference>
<dbReference type="AlphaFoldDB" id="A0A4R3YFG0"/>
<evidence type="ECO:0000313" key="2">
    <source>
        <dbReference type="EMBL" id="TCV90711.1"/>
    </source>
</evidence>
<dbReference type="NCBIfam" id="TIGR04335">
    <property type="entry name" value="AmmeMemoSam_A"/>
    <property type="match status" value="1"/>
</dbReference>
<comment type="caution">
    <text evidence="2">The sequence shown here is derived from an EMBL/GenBank/DDBJ whole genome shotgun (WGS) entry which is preliminary data.</text>
</comment>
<accession>A0A4R3YFG0</accession>
<gene>
    <name evidence="2" type="ORF">EDC63_101685</name>
</gene>
<dbReference type="RefSeq" id="WP_165922896.1">
    <property type="nucleotide sequence ID" value="NZ_BHVT01000073.1"/>
</dbReference>
<dbReference type="InterPro" id="IPR027485">
    <property type="entry name" value="AMMECR1_N"/>
</dbReference>
<dbReference type="InterPro" id="IPR027623">
    <property type="entry name" value="AmmeMemoSam_A"/>
</dbReference>
<reference evidence="2 3" key="1">
    <citation type="submission" date="2019-03" db="EMBL/GenBank/DDBJ databases">
        <title>Genomic Encyclopedia of Type Strains, Phase IV (KMG-IV): sequencing the most valuable type-strain genomes for metagenomic binning, comparative biology and taxonomic classification.</title>
        <authorList>
            <person name="Goeker M."/>
        </authorList>
    </citation>
    <scope>NUCLEOTIDE SEQUENCE [LARGE SCALE GENOMIC DNA]</scope>
    <source>
        <strain evidence="2 3">DSM 100309</strain>
    </source>
</reference>
<sequence>MSINQGEILLPIARSSIANALGQVHTAAEDALWLQENGACFVTLTQEGQLRGCIGTLEAHRALLEDVKANAKAAAFQDPRFSPLTSAEFSYTEIEVSLLSPMQALSFSSEQEALAQLQPEVDGVVFEFGRYRSTFLPQVWEQLPATTDFMAHLKHKAGLRPDFWAEEVKLYRYTVSKWKERDLKAQIA</sequence>
<dbReference type="Gene3D" id="3.30.700.20">
    <property type="entry name" value="Hypothetical protein ph0010, domain 1"/>
    <property type="match status" value="1"/>
</dbReference>
<dbReference type="PANTHER" id="PTHR13016">
    <property type="entry name" value="AMMECR1 HOMOLOG"/>
    <property type="match status" value="1"/>
</dbReference>
<evidence type="ECO:0000313" key="3">
    <source>
        <dbReference type="Proteomes" id="UP000295367"/>
    </source>
</evidence>
<dbReference type="Pfam" id="PF01871">
    <property type="entry name" value="AMMECR1"/>
    <property type="match status" value="1"/>
</dbReference>
<dbReference type="EMBL" id="SMCO01000001">
    <property type="protein sequence ID" value="TCV90711.1"/>
    <property type="molecule type" value="Genomic_DNA"/>
</dbReference>
<organism evidence="2 3">
    <name type="scientific">Sulfurirhabdus autotrophica</name>
    <dbReference type="NCBI Taxonomy" id="1706046"/>
    <lineage>
        <taxon>Bacteria</taxon>
        <taxon>Pseudomonadati</taxon>
        <taxon>Pseudomonadota</taxon>
        <taxon>Betaproteobacteria</taxon>
        <taxon>Nitrosomonadales</taxon>
        <taxon>Sulfuricellaceae</taxon>
        <taxon>Sulfurirhabdus</taxon>
    </lineage>
</organism>
<name>A0A4R3YFG0_9PROT</name>
<proteinExistence type="predicted"/>
<feature type="domain" description="AMMECR1" evidence="1">
    <location>
        <begin position="1"/>
        <end position="188"/>
    </location>
</feature>
<dbReference type="Proteomes" id="UP000295367">
    <property type="component" value="Unassembled WGS sequence"/>
</dbReference>
<dbReference type="InterPro" id="IPR002733">
    <property type="entry name" value="AMMECR1_domain"/>
</dbReference>
<protein>
    <submittedName>
        <fullName evidence="2">Uncharacterized protein (TIGR00296 family)/AmmeMemoRadiSam system protein A</fullName>
    </submittedName>
</protein>
<evidence type="ECO:0000259" key="1">
    <source>
        <dbReference type="PROSITE" id="PS51112"/>
    </source>
</evidence>
<dbReference type="InterPro" id="IPR036071">
    <property type="entry name" value="AMMECR1_dom_sf"/>
</dbReference>
<dbReference type="InterPro" id="IPR023473">
    <property type="entry name" value="AMMECR1"/>
</dbReference>
<dbReference type="Gene3D" id="3.30.1490.150">
    <property type="entry name" value="Hypothetical protein ph0010, domain 2"/>
    <property type="match status" value="1"/>
</dbReference>
<dbReference type="PROSITE" id="PS51112">
    <property type="entry name" value="AMMECR1"/>
    <property type="match status" value="1"/>
</dbReference>